<protein>
    <submittedName>
        <fullName evidence="1">Uncharacterized protein</fullName>
    </submittedName>
</protein>
<dbReference type="OrthoDB" id="3176754at2"/>
<proteinExistence type="predicted"/>
<sequence length="289" mass="30330">MTDIALALVDLRHVERLAALPALTVAGCGAALGWRHAPFDGALADRTIARLHVGPECCERLLPSRALLEAALAFAASRGLGVSLASPLMADAALGTLRALLHLLPAGTEAVANDWGTLHLLAAEFPALVPVAGRMLCKMVKDPRLPSAEWARLYPHGIHAAPFGAVLARLGVQRIEMDAAPFATAADFAGGRLPVGVHAPFGIATKGRTCRIGALHQNDAAKFAPSFGCSRECLTYTAALARPQATTDLETRMRGTAMLYHHSPAMAAAVLDAARAGTIDRIILSGDWH</sequence>
<evidence type="ECO:0000313" key="2">
    <source>
        <dbReference type="Proteomes" id="UP000266934"/>
    </source>
</evidence>
<dbReference type="AlphaFoldDB" id="A0A348G094"/>
<dbReference type="Proteomes" id="UP000266934">
    <property type="component" value="Chromosome"/>
</dbReference>
<dbReference type="EMBL" id="AP018907">
    <property type="protein sequence ID" value="BBF92977.1"/>
    <property type="molecule type" value="Genomic_DNA"/>
</dbReference>
<dbReference type="RefSeq" id="WP_126399245.1">
    <property type="nucleotide sequence ID" value="NZ_AP018907.1"/>
</dbReference>
<reference evidence="1 2" key="1">
    <citation type="submission" date="2018-08" db="EMBL/GenBank/DDBJ databases">
        <title>Complete genome sequencing of Blastochloris tepida GI.</title>
        <authorList>
            <person name="Tsukatani Y."/>
            <person name="Mori H."/>
        </authorList>
    </citation>
    <scope>NUCLEOTIDE SEQUENCE [LARGE SCALE GENOMIC DNA]</scope>
    <source>
        <strain evidence="1 2">GI</strain>
    </source>
</reference>
<gene>
    <name evidence="1" type="ORF">BLTE_16620</name>
</gene>
<keyword evidence="2" id="KW-1185">Reference proteome</keyword>
<dbReference type="KEGG" id="blag:BLTE_16620"/>
<accession>A0A348G094</accession>
<evidence type="ECO:0000313" key="1">
    <source>
        <dbReference type="EMBL" id="BBF92977.1"/>
    </source>
</evidence>
<name>A0A348G094_9HYPH</name>
<organism evidence="1 2">
    <name type="scientific">Blastochloris tepida</name>
    <dbReference type="NCBI Taxonomy" id="2233851"/>
    <lineage>
        <taxon>Bacteria</taxon>
        <taxon>Pseudomonadati</taxon>
        <taxon>Pseudomonadota</taxon>
        <taxon>Alphaproteobacteria</taxon>
        <taxon>Hyphomicrobiales</taxon>
        <taxon>Blastochloridaceae</taxon>
        <taxon>Blastochloris</taxon>
    </lineage>
</organism>